<accession>A0ABV5ZBT3</accession>
<reference evidence="1 2" key="1">
    <citation type="submission" date="2024-09" db="EMBL/GenBank/DDBJ databases">
        <authorList>
            <person name="Sun Q."/>
            <person name="Mori K."/>
        </authorList>
    </citation>
    <scope>NUCLEOTIDE SEQUENCE [LARGE SCALE GENOMIC DNA]</scope>
    <source>
        <strain evidence="1 2">ATCC 51285</strain>
    </source>
</reference>
<keyword evidence="2" id="KW-1185">Reference proteome</keyword>
<proteinExistence type="predicted"/>
<dbReference type="EMBL" id="JBHLZN010000003">
    <property type="protein sequence ID" value="MFB9886746.1"/>
    <property type="molecule type" value="Genomic_DNA"/>
</dbReference>
<sequence>MFDLSLPLMALALYLLIWEKLPHWGSWFNGLLERSPSGLQYLYQAWRCPYCFGFWACLLLSVLTERQLFLHPAEAPAWLGYLAQPLYRFLDALAAATLVMLGNLSLKALAGPAIRGHQVQQQWLDQQAQK</sequence>
<comment type="caution">
    <text evidence="1">The sequence shown here is derived from an EMBL/GenBank/DDBJ whole genome shotgun (WGS) entry which is preliminary data.</text>
</comment>
<protein>
    <recommendedName>
        <fullName evidence="3">DUF2752 domain-containing protein</fullName>
    </recommendedName>
</protein>
<name>A0ABV5ZBT3_9GAMM</name>
<dbReference type="RefSeq" id="WP_027312401.1">
    <property type="nucleotide sequence ID" value="NZ_JBHLZN010000003.1"/>
</dbReference>
<evidence type="ECO:0000313" key="1">
    <source>
        <dbReference type="EMBL" id="MFB9886746.1"/>
    </source>
</evidence>
<evidence type="ECO:0008006" key="3">
    <source>
        <dbReference type="Google" id="ProtNLM"/>
    </source>
</evidence>
<evidence type="ECO:0000313" key="2">
    <source>
        <dbReference type="Proteomes" id="UP001589628"/>
    </source>
</evidence>
<dbReference type="Proteomes" id="UP001589628">
    <property type="component" value="Unassembled WGS sequence"/>
</dbReference>
<organism evidence="1 2">
    <name type="scientific">Balneatrix alpica</name>
    <dbReference type="NCBI Taxonomy" id="75684"/>
    <lineage>
        <taxon>Bacteria</taxon>
        <taxon>Pseudomonadati</taxon>
        <taxon>Pseudomonadota</taxon>
        <taxon>Gammaproteobacteria</taxon>
        <taxon>Oceanospirillales</taxon>
        <taxon>Balneatrichaceae</taxon>
        <taxon>Balneatrix</taxon>
    </lineage>
</organism>
<gene>
    <name evidence="1" type="ORF">ACFFLH_10010</name>
</gene>